<dbReference type="Ensembl" id="ENSSSCT00035076898.1">
    <property type="protein sequence ID" value="ENSSSCP00035031434.1"/>
    <property type="gene ID" value="ENSSSCG00035057473.1"/>
</dbReference>
<feature type="compositionally biased region" description="Acidic residues" evidence="10">
    <location>
        <begin position="333"/>
        <end position="352"/>
    </location>
</feature>
<evidence type="ECO:0000256" key="1">
    <source>
        <dbReference type="ARBA" id="ARBA00002900"/>
    </source>
</evidence>
<keyword evidence="6" id="KW-0597">Phosphoprotein</keyword>
<dbReference type="Ensembl" id="ENSSSCT00070033764.1">
    <property type="protein sequence ID" value="ENSSSCP00070028187.1"/>
    <property type="gene ID" value="ENSSSCG00070017126.1"/>
</dbReference>
<dbReference type="GO" id="GO:0005737">
    <property type="term" value="C:cytoplasm"/>
    <property type="evidence" value="ECO:0007669"/>
    <property type="project" value="UniProtKB-SubCell"/>
</dbReference>
<keyword evidence="5" id="KW-0963">Cytoplasm</keyword>
<protein>
    <recommendedName>
        <fullName evidence="4">Protein phosphatase 1 regulatory subunit 1B</fullName>
    </recommendedName>
    <alternativeName>
        <fullName evidence="8">DARPP-32</fullName>
    </alternativeName>
    <alternativeName>
        <fullName evidence="9">Dopamine- and cAMP-regulated neuronal phosphoprotein</fullName>
    </alternativeName>
</protein>
<feature type="region of interest" description="Disordered" evidence="10">
    <location>
        <begin position="225"/>
        <end position="244"/>
    </location>
</feature>
<organism evidence="11 12">
    <name type="scientific">Sus scrofa</name>
    <name type="common">Pig</name>
    <dbReference type="NCBI Taxonomy" id="9823"/>
    <lineage>
        <taxon>Eukaryota</taxon>
        <taxon>Metazoa</taxon>
        <taxon>Chordata</taxon>
        <taxon>Craniata</taxon>
        <taxon>Vertebrata</taxon>
        <taxon>Euteleostomi</taxon>
        <taxon>Mammalia</taxon>
        <taxon>Eutheria</taxon>
        <taxon>Laurasiatheria</taxon>
        <taxon>Artiodactyla</taxon>
        <taxon>Suina</taxon>
        <taxon>Suidae</taxon>
        <taxon>Sus</taxon>
    </lineage>
</organism>
<evidence type="ECO:0000256" key="3">
    <source>
        <dbReference type="ARBA" id="ARBA00007775"/>
    </source>
</evidence>
<feature type="compositionally biased region" description="Polar residues" evidence="10">
    <location>
        <begin position="303"/>
        <end position="314"/>
    </location>
</feature>
<evidence type="ECO:0000256" key="7">
    <source>
        <dbReference type="ARBA" id="ARBA00023272"/>
    </source>
</evidence>
<dbReference type="Proteomes" id="UP000694720">
    <property type="component" value="Unplaced"/>
</dbReference>
<dbReference type="PANTHER" id="PTHR15417:SF2">
    <property type="entry name" value="PROTEIN PHOSPHATASE 1 REGULATORY SUBUNIT 1B"/>
    <property type="match status" value="1"/>
</dbReference>
<dbReference type="GO" id="GO:0004864">
    <property type="term" value="F:protein phosphatase inhibitor activity"/>
    <property type="evidence" value="ECO:0007669"/>
    <property type="project" value="UniProtKB-KW"/>
</dbReference>
<feature type="compositionally biased region" description="Low complexity" evidence="10">
    <location>
        <begin position="185"/>
        <end position="207"/>
    </location>
</feature>
<sequence length="418" mass="45381">MQLQVLGRPQGAPSPLPRVLAHNPHPHPRRTRFSVLIGHFLLSPPTKHPGASPRPRGRAGDPKAGAGGGDSERRREAESETRGEGARGTEAGRRETLREIEGRRAEAETRPASRGARGAGARGPRHRRAPEPRAGTPGAPRGRRAGGRPPPPAPARARPEPARYFYLCVNRPPPPPRRSQPAVAEPPGAARGSRAGIAAPDPAARAPPADHPPAMDPKDRKKIQFSVPAPPSQLDPRQVEMIRRRRPTPAMLFRLSEHSSPEEEASPHQRAAGEGHHLKSKRPNPCAYTPPSLKAVQRIAESHLQSISNLGENQASEEEDELGELRELGYPREEEEEEEEDDEEEEEEEDSQAEVLKGSRGAAGQKTTCGQGLEGPWERPPPLDEPQRVGSSENQVEDPALSEPGEEPQRPAHPEPGT</sequence>
<evidence type="ECO:0000256" key="9">
    <source>
        <dbReference type="ARBA" id="ARBA00030254"/>
    </source>
</evidence>
<dbReference type="Pfam" id="PF05395">
    <property type="entry name" value="DARPP-32"/>
    <property type="match status" value="1"/>
</dbReference>
<evidence type="ECO:0000256" key="2">
    <source>
        <dbReference type="ARBA" id="ARBA00004496"/>
    </source>
</evidence>
<dbReference type="PANTHER" id="PTHR15417">
    <property type="entry name" value="PROTEIN PHOSPHATASE INHIBITOR AND DOPAMINE- AND CAMP-REGULATED NEURONAL PHOSPHOPROTEIN"/>
    <property type="match status" value="1"/>
</dbReference>
<dbReference type="Proteomes" id="UP000314985">
    <property type="component" value="Chromosome 12"/>
</dbReference>
<dbReference type="AlphaFoldDB" id="A0A4X1UG93"/>
<evidence type="ECO:0000256" key="5">
    <source>
        <dbReference type="ARBA" id="ARBA00022490"/>
    </source>
</evidence>
<reference evidence="11 12" key="1">
    <citation type="submission" date="2017-08" db="EMBL/GenBank/DDBJ databases">
        <title>USMARCv1.0.</title>
        <authorList>
            <person name="Hannum G.I."/>
            <person name="Koren S."/>
            <person name="Schroeder S.G."/>
            <person name="Chin S.C."/>
            <person name="Nonneman D.J."/>
            <person name="Becker S.A."/>
            <person name="Rosen B.D."/>
            <person name="Bickhart D.M."/>
            <person name="Putnam N.H."/>
            <person name="Green R.E."/>
            <person name="Tuggle C.K."/>
            <person name="Liu H."/>
            <person name="Rohrer G.A."/>
            <person name="Warr A."/>
            <person name="Hall R."/>
            <person name="Kim K."/>
            <person name="Hume D.A."/>
            <person name="Talbot R."/>
            <person name="Chow W."/>
            <person name="Howe K."/>
            <person name="Schwartz A.S."/>
            <person name="Watson M."/>
            <person name="Archibald A.L."/>
            <person name="Phillippy A.M."/>
            <person name="Smith T.P.L."/>
        </authorList>
    </citation>
    <scope>NUCLEOTIDE SEQUENCE [LARGE SCALE GENOMIC DNA]</scope>
</reference>
<feature type="region of interest" description="Disordered" evidence="10">
    <location>
        <begin position="1"/>
        <end position="219"/>
    </location>
</feature>
<comment type="function">
    <text evidence="1">Inhibitor of protein-phosphatase 1.</text>
</comment>
<feature type="compositionally biased region" description="Basic and acidic residues" evidence="10">
    <location>
        <begin position="255"/>
        <end position="277"/>
    </location>
</feature>
<comment type="subcellular location">
    <subcellularLocation>
        <location evidence="2">Cytoplasm</location>
    </subcellularLocation>
</comment>
<feature type="compositionally biased region" description="Basic and acidic residues" evidence="10">
    <location>
        <begin position="323"/>
        <end position="332"/>
    </location>
</feature>
<dbReference type="Ensembl" id="ENSSSCT00055007586.1">
    <property type="protein sequence ID" value="ENSSSCP00055006007.1"/>
    <property type="gene ID" value="ENSSSCG00055003871.1"/>
</dbReference>
<dbReference type="GO" id="GO:0007165">
    <property type="term" value="P:signal transduction"/>
    <property type="evidence" value="ECO:0007669"/>
    <property type="project" value="InterPro"/>
</dbReference>
<dbReference type="Proteomes" id="UP000694725">
    <property type="component" value="Unplaced"/>
</dbReference>
<dbReference type="InterPro" id="IPR008466">
    <property type="entry name" value="PPP1R1A/B/C"/>
</dbReference>
<feature type="region of interest" description="Disordered" evidence="10">
    <location>
        <begin position="254"/>
        <end position="418"/>
    </location>
</feature>
<dbReference type="Ensembl" id="ENSSSCT00045066027.1">
    <property type="protein sequence ID" value="ENSSSCP00045046784.1"/>
    <property type="gene ID" value="ENSSSCG00045038087.1"/>
</dbReference>
<evidence type="ECO:0000256" key="8">
    <source>
        <dbReference type="ARBA" id="ARBA00029874"/>
    </source>
</evidence>
<evidence type="ECO:0000256" key="4">
    <source>
        <dbReference type="ARBA" id="ARBA00020090"/>
    </source>
</evidence>
<keyword evidence="7" id="KW-0650">Protein phosphatase inhibitor</keyword>
<reference evidence="11" key="2">
    <citation type="submission" date="2025-05" db="UniProtKB">
        <authorList>
            <consortium name="Ensembl"/>
        </authorList>
    </citation>
    <scope>IDENTIFICATION</scope>
</reference>
<feature type="compositionally biased region" description="Basic and acidic residues" evidence="10">
    <location>
        <begin position="70"/>
        <end position="111"/>
    </location>
</feature>
<feature type="compositionally biased region" description="Basic and acidic residues" evidence="10">
    <location>
        <begin position="407"/>
        <end position="418"/>
    </location>
</feature>
<dbReference type="Proteomes" id="UP000694724">
    <property type="component" value="Unplaced"/>
</dbReference>
<evidence type="ECO:0000313" key="12">
    <source>
        <dbReference type="Proteomes" id="UP000314985"/>
    </source>
</evidence>
<dbReference type="Ensembl" id="ENSSSCT00065103634.1">
    <property type="protein sequence ID" value="ENSSSCP00065045822.1"/>
    <property type="gene ID" value="ENSSSCG00065075105.1"/>
</dbReference>
<dbReference type="Proteomes" id="UP000694728">
    <property type="component" value="Unplaced"/>
</dbReference>
<name>A0A4X1UG93_PIG</name>
<evidence type="ECO:0000256" key="6">
    <source>
        <dbReference type="ARBA" id="ARBA00022553"/>
    </source>
</evidence>
<proteinExistence type="inferred from homology"/>
<evidence type="ECO:0000313" key="11">
    <source>
        <dbReference type="Ensembl" id="ENSSSCP00070028187.1"/>
    </source>
</evidence>
<comment type="similarity">
    <text evidence="3">Belongs to the protein phosphatase inhibitor 1 family.</text>
</comment>
<evidence type="ECO:0000256" key="10">
    <source>
        <dbReference type="SAM" id="MobiDB-lite"/>
    </source>
</evidence>
<accession>A0A4X1UG93</accession>